<proteinExistence type="predicted"/>
<keyword evidence="1" id="KW-0175">Coiled coil</keyword>
<dbReference type="Gene3D" id="3.40.50.1820">
    <property type="entry name" value="alpha/beta hydrolase"/>
    <property type="match status" value="1"/>
</dbReference>
<protein>
    <recommendedName>
        <fullName evidence="4">Alpha/beta hydrolase</fullName>
    </recommendedName>
</protein>
<gene>
    <name evidence="2" type="ORF">ACFOYW_11145</name>
</gene>
<organism evidence="2 3">
    <name type="scientific">Gryllotalpicola reticulitermitis</name>
    <dbReference type="NCBI Taxonomy" id="1184153"/>
    <lineage>
        <taxon>Bacteria</taxon>
        <taxon>Bacillati</taxon>
        <taxon>Actinomycetota</taxon>
        <taxon>Actinomycetes</taxon>
        <taxon>Micrococcales</taxon>
        <taxon>Microbacteriaceae</taxon>
        <taxon>Gryllotalpicola</taxon>
    </lineage>
</organism>
<evidence type="ECO:0000256" key="1">
    <source>
        <dbReference type="SAM" id="Coils"/>
    </source>
</evidence>
<dbReference type="RefSeq" id="WP_390229006.1">
    <property type="nucleotide sequence ID" value="NZ_JBHSCN010000005.1"/>
</dbReference>
<evidence type="ECO:0008006" key="4">
    <source>
        <dbReference type="Google" id="ProtNLM"/>
    </source>
</evidence>
<comment type="caution">
    <text evidence="2">The sequence shown here is derived from an EMBL/GenBank/DDBJ whole genome shotgun (WGS) entry which is preliminary data.</text>
</comment>
<feature type="coiled-coil region" evidence="1">
    <location>
        <begin position="11"/>
        <end position="38"/>
    </location>
</feature>
<name>A0ABV8Q7F1_9MICO</name>
<accession>A0ABV8Q7F1</accession>
<sequence length="417" mass="42611">MSMEVSGGSSLAVTTEALLEAERALDRAARRAGQARESAVATAAFVASDGWLASMSPASWALRAAVHELGELAVDAARLSMELRIAAEVYGGAERFALAEQRWLATMAGPRVTVPFAAAVLAASSAQAGGLALDDPRFVTALRGVADSVDLAALLAVVQAVPGRALEETPVGAVREGDASVAGIAPPPGGFGELAGRIPPAVRGEPQVRVERYLSAEGDARWVVYVAGTSDWGIVPGDEPWDDTSNVVGLAGRSAGSTRATVAALREAGWRPGEAVLPVGHSQGGIVATALAASAFAPVPMLVTFGSPTAGVAVPRRTLDVAVEHRDDPVPALGGSARLDDSRLLVRETAPKAGPRDGLASHSMPGYGLTAQAMDASTDERLVAARATLAQFTGGGQAEVTMWRGEREPRAKPAAGG</sequence>
<evidence type="ECO:0000313" key="2">
    <source>
        <dbReference type="EMBL" id="MFC4243932.1"/>
    </source>
</evidence>
<reference evidence="3" key="1">
    <citation type="journal article" date="2019" name="Int. J. Syst. Evol. Microbiol.">
        <title>The Global Catalogue of Microorganisms (GCM) 10K type strain sequencing project: providing services to taxonomists for standard genome sequencing and annotation.</title>
        <authorList>
            <consortium name="The Broad Institute Genomics Platform"/>
            <consortium name="The Broad Institute Genome Sequencing Center for Infectious Disease"/>
            <person name="Wu L."/>
            <person name="Ma J."/>
        </authorList>
    </citation>
    <scope>NUCLEOTIDE SEQUENCE [LARGE SCALE GENOMIC DNA]</scope>
    <source>
        <strain evidence="3">CGMCC 1.10363</strain>
    </source>
</reference>
<evidence type="ECO:0000313" key="3">
    <source>
        <dbReference type="Proteomes" id="UP001595900"/>
    </source>
</evidence>
<dbReference type="InterPro" id="IPR029058">
    <property type="entry name" value="AB_hydrolase_fold"/>
</dbReference>
<dbReference type="SUPFAM" id="SSF53474">
    <property type="entry name" value="alpha/beta-Hydrolases"/>
    <property type="match status" value="1"/>
</dbReference>
<keyword evidence="3" id="KW-1185">Reference proteome</keyword>
<dbReference type="EMBL" id="JBHSCN010000005">
    <property type="protein sequence ID" value="MFC4243932.1"/>
    <property type="molecule type" value="Genomic_DNA"/>
</dbReference>
<dbReference type="Proteomes" id="UP001595900">
    <property type="component" value="Unassembled WGS sequence"/>
</dbReference>